<dbReference type="EMBL" id="PQIB02000002">
    <property type="protein sequence ID" value="RLN36500.1"/>
    <property type="molecule type" value="Genomic_DNA"/>
</dbReference>
<protein>
    <recommendedName>
        <fullName evidence="1">F-box/LRR-repeat protein 15/At3g58940/PEG3-like LRR domain-containing protein</fullName>
    </recommendedName>
</protein>
<proteinExistence type="predicted"/>
<name>A0A3L6THD0_PANMI</name>
<sequence length="412" mass="45441">MAAPARKKPWTAPGDGADHLTALPLELRAQIVASLPFRQIVQMSALSRPWRHIHHHAPVVKLRLYEFVYLEDYIFDNKGRSLHGVVDEGAILGLRLALGRRARDGSASKVDTLALDYSVADPRMPRHADRLIALADAREIRVAVPHDGLNPARVPWRLDLPPAARRLNVDGEYHLAPAIAGPGAAALLSLCLDKVSLAEWPRLPSLRSLALVSVTVEAPFAPAAWCPLLEHLGVSFSTVEQARVDIRLPLLKSLDMEDVDVRPHDDSLEPFGEVTIDAPELEELVLTSTSGGTAEYRSFTLRAPRLRYLGYHNQFAGRVDVDVGRPGSVREGSISFESNEEIACPEMKLCRMQMMRMLEGLLPEVSPEDVADAARPHMTLDKYSVESFDSGKMIPEEKLTCDLSALMSSLKV</sequence>
<dbReference type="InterPro" id="IPR036047">
    <property type="entry name" value="F-box-like_dom_sf"/>
</dbReference>
<evidence type="ECO:0000313" key="2">
    <source>
        <dbReference type="EMBL" id="RLN36500.1"/>
    </source>
</evidence>
<dbReference type="InterPro" id="IPR053197">
    <property type="entry name" value="F-box_SCFL_complex_component"/>
</dbReference>
<keyword evidence="3" id="KW-1185">Reference proteome</keyword>
<dbReference type="SUPFAM" id="SSF81383">
    <property type="entry name" value="F-box domain"/>
    <property type="match status" value="1"/>
</dbReference>
<evidence type="ECO:0000313" key="3">
    <source>
        <dbReference type="Proteomes" id="UP000275267"/>
    </source>
</evidence>
<dbReference type="Proteomes" id="UP000275267">
    <property type="component" value="Unassembled WGS sequence"/>
</dbReference>
<comment type="caution">
    <text evidence="2">The sequence shown here is derived from an EMBL/GenBank/DDBJ whole genome shotgun (WGS) entry which is preliminary data.</text>
</comment>
<dbReference type="PANTHER" id="PTHR34223">
    <property type="entry name" value="OS11G0201299 PROTEIN"/>
    <property type="match status" value="1"/>
</dbReference>
<evidence type="ECO:0000259" key="1">
    <source>
        <dbReference type="Pfam" id="PF24758"/>
    </source>
</evidence>
<accession>A0A3L6THD0</accession>
<feature type="domain" description="F-box/LRR-repeat protein 15/At3g58940/PEG3-like LRR" evidence="1">
    <location>
        <begin position="190"/>
        <end position="313"/>
    </location>
</feature>
<dbReference type="AlphaFoldDB" id="A0A3L6THD0"/>
<dbReference type="InterPro" id="IPR055411">
    <property type="entry name" value="LRR_FXL15/At3g58940/PEG3-like"/>
</dbReference>
<gene>
    <name evidence="2" type="ORF">C2845_PM03G24350</name>
</gene>
<reference evidence="3" key="1">
    <citation type="journal article" date="2019" name="Nat. Commun.">
        <title>The genome of broomcorn millet.</title>
        <authorList>
            <person name="Zou C."/>
            <person name="Miki D."/>
            <person name="Li D."/>
            <person name="Tang Q."/>
            <person name="Xiao L."/>
            <person name="Rajput S."/>
            <person name="Deng P."/>
            <person name="Jia W."/>
            <person name="Huang R."/>
            <person name="Zhang M."/>
            <person name="Sun Y."/>
            <person name="Hu J."/>
            <person name="Fu X."/>
            <person name="Schnable P.S."/>
            <person name="Li F."/>
            <person name="Zhang H."/>
            <person name="Feng B."/>
            <person name="Zhu X."/>
            <person name="Liu R."/>
            <person name="Schnable J.C."/>
            <person name="Zhu J.-K."/>
            <person name="Zhang H."/>
        </authorList>
    </citation>
    <scope>NUCLEOTIDE SEQUENCE [LARGE SCALE GENOMIC DNA]</scope>
</reference>
<dbReference type="OrthoDB" id="657590at2759"/>
<dbReference type="PANTHER" id="PTHR34223:SF51">
    <property type="entry name" value="OS06G0556300 PROTEIN"/>
    <property type="match status" value="1"/>
</dbReference>
<organism evidence="2 3">
    <name type="scientific">Panicum miliaceum</name>
    <name type="common">Proso millet</name>
    <name type="synonym">Broomcorn millet</name>
    <dbReference type="NCBI Taxonomy" id="4540"/>
    <lineage>
        <taxon>Eukaryota</taxon>
        <taxon>Viridiplantae</taxon>
        <taxon>Streptophyta</taxon>
        <taxon>Embryophyta</taxon>
        <taxon>Tracheophyta</taxon>
        <taxon>Spermatophyta</taxon>
        <taxon>Magnoliopsida</taxon>
        <taxon>Liliopsida</taxon>
        <taxon>Poales</taxon>
        <taxon>Poaceae</taxon>
        <taxon>PACMAD clade</taxon>
        <taxon>Panicoideae</taxon>
        <taxon>Panicodae</taxon>
        <taxon>Paniceae</taxon>
        <taxon>Panicinae</taxon>
        <taxon>Panicum</taxon>
        <taxon>Panicum sect. Panicum</taxon>
    </lineage>
</organism>
<dbReference type="Pfam" id="PF24758">
    <property type="entry name" value="LRR_At5g56370"/>
    <property type="match status" value="1"/>
</dbReference>